<dbReference type="Pfam" id="PF00296">
    <property type="entry name" value="Bac_luciferase"/>
    <property type="match status" value="1"/>
</dbReference>
<proteinExistence type="predicted"/>
<organism evidence="3 4">
    <name type="scientific">Halomonas elongata</name>
    <dbReference type="NCBI Taxonomy" id="2746"/>
    <lineage>
        <taxon>Bacteria</taxon>
        <taxon>Pseudomonadati</taxon>
        <taxon>Pseudomonadota</taxon>
        <taxon>Gammaproteobacteria</taxon>
        <taxon>Oceanospirillales</taxon>
        <taxon>Halomonadaceae</taxon>
        <taxon>Halomonas</taxon>
    </lineage>
</organism>
<dbReference type="InterPro" id="IPR036661">
    <property type="entry name" value="Luciferase-like_sf"/>
</dbReference>
<name>A0A1B8NXH0_HALEL</name>
<reference evidence="3 4" key="1">
    <citation type="submission" date="2016-06" db="EMBL/GenBank/DDBJ databases">
        <title>Genome sequence of halotolerant plant growth promoting strain of Halomonas elongata HEK1 isolated from salterns of Rann of Kutch, Gujarat, India.</title>
        <authorList>
            <person name="Gaba S."/>
            <person name="Singh R.N."/>
            <person name="Abrol S."/>
            <person name="Kaushik R."/>
            <person name="Saxena A.K."/>
        </authorList>
    </citation>
    <scope>NUCLEOTIDE SEQUENCE [LARGE SCALE GENOMIC DNA]</scope>
    <source>
        <strain evidence="3 4">HEK1</strain>
    </source>
</reference>
<dbReference type="InterPro" id="IPR050766">
    <property type="entry name" value="Bact_Lucif_Oxidored"/>
</dbReference>
<comment type="similarity">
    <text evidence="1">To bacterial alkanal monooxygenase alpha and beta chains.</text>
</comment>
<dbReference type="NCBIfam" id="TIGR03558">
    <property type="entry name" value="oxido_grp_1"/>
    <property type="match status" value="1"/>
</dbReference>
<accession>A0A1B8NXH0</accession>
<comment type="caution">
    <text evidence="3">The sequence shown here is derived from an EMBL/GenBank/DDBJ whole genome shotgun (WGS) entry which is preliminary data.</text>
</comment>
<gene>
    <name evidence="3" type="ORF">A8U91_03766</name>
</gene>
<dbReference type="InterPro" id="IPR019949">
    <property type="entry name" value="CmoO-like"/>
</dbReference>
<dbReference type="PANTHER" id="PTHR30137:SF6">
    <property type="entry name" value="LUCIFERASE-LIKE MONOOXYGENASE"/>
    <property type="match status" value="1"/>
</dbReference>
<dbReference type="InterPro" id="IPR011251">
    <property type="entry name" value="Luciferase-like_dom"/>
</dbReference>
<evidence type="ECO:0000256" key="1">
    <source>
        <dbReference type="ARBA" id="ARBA00007789"/>
    </source>
</evidence>
<dbReference type="AlphaFoldDB" id="A0A1B8NXH0"/>
<feature type="domain" description="Luciferase-like" evidence="2">
    <location>
        <begin position="2"/>
        <end position="139"/>
    </location>
</feature>
<dbReference type="Gene3D" id="3.20.20.30">
    <property type="entry name" value="Luciferase-like domain"/>
    <property type="match status" value="1"/>
</dbReference>
<evidence type="ECO:0000313" key="4">
    <source>
        <dbReference type="Proteomes" id="UP000092504"/>
    </source>
</evidence>
<evidence type="ECO:0000259" key="2">
    <source>
        <dbReference type="Pfam" id="PF00296"/>
    </source>
</evidence>
<dbReference type="Proteomes" id="UP000092504">
    <property type="component" value="Unassembled WGS sequence"/>
</dbReference>
<dbReference type="PATRIC" id="fig|2746.7.peg.3876"/>
<sequence length="172" mass="19167">MPIWLLGSSDYSARLAAREGLPFAFAAQFAPAQLHDALRLYRDNFQPSSVLDAPYAMVGLPVVAAESDEQAEFLASTARQKFLGMIRGRRTKALPPVERLDWSTLEQAQVEQFFGAAIIGGPQRVHDGLEAFLDTTGADELMIHTDVYAQQDRLRSYEILAELWQTGRTEHS</sequence>
<dbReference type="EMBL" id="MAJD01000002">
    <property type="protein sequence ID" value="OBX34706.1"/>
    <property type="molecule type" value="Genomic_DNA"/>
</dbReference>
<dbReference type="PANTHER" id="PTHR30137">
    <property type="entry name" value="LUCIFERASE-LIKE MONOOXYGENASE"/>
    <property type="match status" value="1"/>
</dbReference>
<protein>
    <recommendedName>
        <fullName evidence="2">Luciferase-like domain-containing protein</fullName>
    </recommendedName>
</protein>
<dbReference type="GO" id="GO:0016705">
    <property type="term" value="F:oxidoreductase activity, acting on paired donors, with incorporation or reduction of molecular oxygen"/>
    <property type="evidence" value="ECO:0007669"/>
    <property type="project" value="InterPro"/>
</dbReference>
<dbReference type="SUPFAM" id="SSF51679">
    <property type="entry name" value="Bacterial luciferase-like"/>
    <property type="match status" value="1"/>
</dbReference>
<dbReference type="GO" id="GO:0005829">
    <property type="term" value="C:cytosol"/>
    <property type="evidence" value="ECO:0007669"/>
    <property type="project" value="TreeGrafter"/>
</dbReference>
<evidence type="ECO:0000313" key="3">
    <source>
        <dbReference type="EMBL" id="OBX34706.1"/>
    </source>
</evidence>